<dbReference type="Proteomes" id="UP000435112">
    <property type="component" value="Unassembled WGS sequence"/>
</dbReference>
<dbReference type="EMBL" id="QXFU01000584">
    <property type="protein sequence ID" value="KAE9028573.1"/>
    <property type="molecule type" value="Genomic_DNA"/>
</dbReference>
<evidence type="ECO:0000313" key="6">
    <source>
        <dbReference type="Proteomes" id="UP000435112"/>
    </source>
</evidence>
<organism evidence="3 5">
    <name type="scientific">Phytophthora rubi</name>
    <dbReference type="NCBI Taxonomy" id="129364"/>
    <lineage>
        <taxon>Eukaryota</taxon>
        <taxon>Sar</taxon>
        <taxon>Stramenopiles</taxon>
        <taxon>Oomycota</taxon>
        <taxon>Peronosporomycetes</taxon>
        <taxon>Peronosporales</taxon>
        <taxon>Peronosporaceae</taxon>
        <taxon>Phytophthora</taxon>
    </lineage>
</organism>
<dbReference type="OrthoDB" id="10273751at2759"/>
<dbReference type="EMBL" id="QXFV01001264">
    <property type="protein sequence ID" value="KAE9010348.1"/>
    <property type="molecule type" value="Genomic_DNA"/>
</dbReference>
<dbReference type="EMBL" id="QXFT01000626">
    <property type="protein sequence ID" value="KAE9339294.1"/>
    <property type="molecule type" value="Genomic_DNA"/>
</dbReference>
<gene>
    <name evidence="1" type="ORF">PR001_g16200</name>
    <name evidence="2" type="ORF">PR002_g10367</name>
    <name evidence="3" type="ORF">PR003_g11090</name>
</gene>
<dbReference type="Proteomes" id="UP000429607">
    <property type="component" value="Unassembled WGS sequence"/>
</dbReference>
<evidence type="ECO:0000313" key="4">
    <source>
        <dbReference type="Proteomes" id="UP000429607"/>
    </source>
</evidence>
<name>A0A6A4F400_9STRA</name>
<keyword evidence="5" id="KW-1185">Reference proteome</keyword>
<evidence type="ECO:0000313" key="5">
    <source>
        <dbReference type="Proteomes" id="UP000434957"/>
    </source>
</evidence>
<sequence>MLLSSVVTTGLAMMERAAPYRDMMDVSTLVDASEVCWVVGIDDAGASTNGTVRMDYDRQKDAVVLAADDACGHYVCQRRSSRTSSPDEKHVAQ</sequence>
<evidence type="ECO:0000313" key="1">
    <source>
        <dbReference type="EMBL" id="KAE9010348.1"/>
    </source>
</evidence>
<reference evidence="3 5" key="1">
    <citation type="submission" date="2018-08" db="EMBL/GenBank/DDBJ databases">
        <title>Genomic investigation of the strawberry pathogen Phytophthora fragariae indicates pathogenicity is determined by transcriptional variation in three key races.</title>
        <authorList>
            <person name="Adams T.M."/>
            <person name="Armitage A.D."/>
            <person name="Sobczyk M.K."/>
            <person name="Bates H.J."/>
            <person name="Dunwell J.M."/>
            <person name="Nellist C.F."/>
            <person name="Harrison R.J."/>
        </authorList>
    </citation>
    <scope>NUCLEOTIDE SEQUENCE [LARGE SCALE GENOMIC DNA]</scope>
    <source>
        <strain evidence="1 4">SCRP249</strain>
        <strain evidence="2 6">SCRP324</strain>
        <strain evidence="3 5">SCRP333</strain>
    </source>
</reference>
<dbReference type="Proteomes" id="UP000434957">
    <property type="component" value="Unassembled WGS sequence"/>
</dbReference>
<protein>
    <submittedName>
        <fullName evidence="3">Uncharacterized protein</fullName>
    </submittedName>
</protein>
<proteinExistence type="predicted"/>
<accession>A0A6A4F400</accession>
<evidence type="ECO:0000313" key="3">
    <source>
        <dbReference type="EMBL" id="KAE9339294.1"/>
    </source>
</evidence>
<comment type="caution">
    <text evidence="3">The sequence shown here is derived from an EMBL/GenBank/DDBJ whole genome shotgun (WGS) entry which is preliminary data.</text>
</comment>
<evidence type="ECO:0000313" key="2">
    <source>
        <dbReference type="EMBL" id="KAE9028573.1"/>
    </source>
</evidence>
<dbReference type="AlphaFoldDB" id="A0A6A4F400"/>